<dbReference type="GeneID" id="55493111"/>
<reference evidence="1 2" key="1">
    <citation type="submission" date="2015-09" db="EMBL/GenBank/DDBJ databases">
        <authorList>
            <consortium name="Swine Surveillance"/>
        </authorList>
    </citation>
    <scope>NUCLEOTIDE SEQUENCE [LARGE SCALE GENOMIC DNA]</scope>
    <source>
        <strain evidence="1 2">CECT 4292</strain>
    </source>
</reference>
<evidence type="ECO:0000313" key="1">
    <source>
        <dbReference type="EMBL" id="CUH47707.1"/>
    </source>
</evidence>
<dbReference type="STRING" id="81569.RUM4293_03728"/>
<dbReference type="EMBL" id="CYPU01000031">
    <property type="protein sequence ID" value="CUH47707.1"/>
    <property type="molecule type" value="Genomic_DNA"/>
</dbReference>
<evidence type="ECO:0000313" key="2">
    <source>
        <dbReference type="Proteomes" id="UP000050783"/>
    </source>
</evidence>
<dbReference type="OrthoDB" id="7708708at2"/>
<organism evidence="1 2">
    <name type="scientific">Ruegeria atlantica</name>
    <dbReference type="NCBI Taxonomy" id="81569"/>
    <lineage>
        <taxon>Bacteria</taxon>
        <taxon>Pseudomonadati</taxon>
        <taxon>Pseudomonadota</taxon>
        <taxon>Alphaproteobacteria</taxon>
        <taxon>Rhodobacterales</taxon>
        <taxon>Roseobacteraceae</taxon>
        <taxon>Ruegeria</taxon>
    </lineage>
</organism>
<dbReference type="RefSeq" id="WP_058277356.1">
    <property type="nucleotide sequence ID" value="NZ_CANLTD010000001.1"/>
</dbReference>
<name>A0A0P1ED71_9RHOB</name>
<sequence length="144" mass="16329">MTSDLWFEILSRASPNRPEPLDDLINEDRDTKPLGKVIFPNMRLAPSLMLWDREPGGPVHIGVRVHEPPETPYRIARLLAAAAMEREVFPVILSRVDYCGLERFGFRVERVPEEAAAAQAAEEEIRKYWDLAIIIDGHEIGLLG</sequence>
<proteinExistence type="predicted"/>
<protein>
    <submittedName>
        <fullName evidence="1">Uncharacterized protein</fullName>
    </submittedName>
</protein>
<gene>
    <name evidence="1" type="ORF">RUA4292_01881</name>
</gene>
<dbReference type="Proteomes" id="UP000050783">
    <property type="component" value="Unassembled WGS sequence"/>
</dbReference>
<accession>A0A0P1ED71</accession>
<dbReference type="AlphaFoldDB" id="A0A0P1ED71"/>